<evidence type="ECO:0000313" key="3">
    <source>
        <dbReference type="Proteomes" id="UP001163046"/>
    </source>
</evidence>
<organism evidence="2 3">
    <name type="scientific">Desmophyllum pertusum</name>
    <dbReference type="NCBI Taxonomy" id="174260"/>
    <lineage>
        <taxon>Eukaryota</taxon>
        <taxon>Metazoa</taxon>
        <taxon>Cnidaria</taxon>
        <taxon>Anthozoa</taxon>
        <taxon>Hexacorallia</taxon>
        <taxon>Scleractinia</taxon>
        <taxon>Caryophylliina</taxon>
        <taxon>Caryophylliidae</taxon>
        <taxon>Desmophyllum</taxon>
    </lineage>
</organism>
<dbReference type="Proteomes" id="UP001163046">
    <property type="component" value="Unassembled WGS sequence"/>
</dbReference>
<gene>
    <name evidence="2" type="ORF">OS493_039360</name>
</gene>
<dbReference type="AlphaFoldDB" id="A0A9W9ZIR7"/>
<accession>A0A9W9ZIR7</accession>
<evidence type="ECO:0000256" key="1">
    <source>
        <dbReference type="SAM" id="MobiDB-lite"/>
    </source>
</evidence>
<dbReference type="EMBL" id="MU826055">
    <property type="protein sequence ID" value="KAJ7381724.1"/>
    <property type="molecule type" value="Genomic_DNA"/>
</dbReference>
<sequence>MSQTHALTAHHITRNTLHRKKTKKHWHNPKLTSVERYAIRFLESSGAYITLEQINAARMDVEMCKRRTGNLATFKLLKKEEEKRAAEEEDEILYTLHTRGSLTGLKKNKSKSNVDLGPNQ</sequence>
<feature type="region of interest" description="Disordered" evidence="1">
    <location>
        <begin position="1"/>
        <end position="25"/>
    </location>
</feature>
<name>A0A9W9ZIR7_9CNID</name>
<comment type="caution">
    <text evidence="2">The sequence shown here is derived from an EMBL/GenBank/DDBJ whole genome shotgun (WGS) entry which is preliminary data.</text>
</comment>
<proteinExistence type="predicted"/>
<reference evidence="2" key="1">
    <citation type="submission" date="2023-01" db="EMBL/GenBank/DDBJ databases">
        <title>Genome assembly of the deep-sea coral Lophelia pertusa.</title>
        <authorList>
            <person name="Herrera S."/>
            <person name="Cordes E."/>
        </authorList>
    </citation>
    <scope>NUCLEOTIDE SEQUENCE</scope>
    <source>
        <strain evidence="2">USNM1676648</strain>
        <tissue evidence="2">Polyp</tissue>
    </source>
</reference>
<keyword evidence="3" id="KW-1185">Reference proteome</keyword>
<evidence type="ECO:0000313" key="2">
    <source>
        <dbReference type="EMBL" id="KAJ7381724.1"/>
    </source>
</evidence>
<protein>
    <submittedName>
        <fullName evidence="2">Uncharacterized protein</fullName>
    </submittedName>
</protein>
<feature type="compositionally biased region" description="Basic residues" evidence="1">
    <location>
        <begin position="11"/>
        <end position="25"/>
    </location>
</feature>